<protein>
    <submittedName>
        <fullName evidence="2">Uncharacterized protein</fullName>
    </submittedName>
</protein>
<reference evidence="2 3" key="1">
    <citation type="submission" date="2015-10" db="EMBL/GenBank/DDBJ databases">
        <title>Metagenome-Assembled Genomes uncover a global brackish microbiome.</title>
        <authorList>
            <person name="Hugerth L.W."/>
            <person name="Larsson J."/>
            <person name="Alneberg J."/>
            <person name="Lindh M.V."/>
            <person name="Legrand C."/>
            <person name="Pinhassi J."/>
            <person name="Andersson A.F."/>
        </authorList>
    </citation>
    <scope>NUCLEOTIDE SEQUENCE [LARGE SCALE GENOMIC DNA]</scope>
    <source>
        <strain evidence="2">BACL4 MAG-120507-bin80</strain>
    </source>
</reference>
<feature type="transmembrane region" description="Helical" evidence="1">
    <location>
        <begin position="196"/>
        <end position="213"/>
    </location>
</feature>
<organism evidence="2 3">
    <name type="scientific">OM182 bacterium BACL3 MAG-120507-bin80</name>
    <dbReference type="NCBI Taxonomy" id="1655577"/>
    <lineage>
        <taxon>Bacteria</taxon>
        <taxon>Pseudomonadati</taxon>
        <taxon>Pseudomonadota</taxon>
        <taxon>Gammaproteobacteria</taxon>
        <taxon>OMG group</taxon>
        <taxon>OM182 clade</taxon>
    </lineage>
</organism>
<feature type="transmembrane region" description="Helical" evidence="1">
    <location>
        <begin position="258"/>
        <end position="276"/>
    </location>
</feature>
<keyword evidence="1" id="KW-1133">Transmembrane helix</keyword>
<feature type="transmembrane region" description="Helical" evidence="1">
    <location>
        <begin position="166"/>
        <end position="189"/>
    </location>
</feature>
<feature type="transmembrane region" description="Helical" evidence="1">
    <location>
        <begin position="70"/>
        <end position="91"/>
    </location>
</feature>
<accession>A0A0R2SFA2</accession>
<feature type="transmembrane region" description="Helical" evidence="1">
    <location>
        <begin position="112"/>
        <end position="137"/>
    </location>
</feature>
<dbReference type="GO" id="GO:0005886">
    <property type="term" value="C:plasma membrane"/>
    <property type="evidence" value="ECO:0007669"/>
    <property type="project" value="UniProtKB-SubCell"/>
</dbReference>
<gene>
    <name evidence="2" type="ORF">ABR69_03370</name>
</gene>
<keyword evidence="1" id="KW-0472">Membrane</keyword>
<name>A0A0R2SFA2_9GAMM</name>
<evidence type="ECO:0000313" key="2">
    <source>
        <dbReference type="EMBL" id="KRO71194.1"/>
    </source>
</evidence>
<dbReference type="PROSITE" id="PS51257">
    <property type="entry name" value="PROKAR_LIPOPROTEIN"/>
    <property type="match status" value="1"/>
</dbReference>
<dbReference type="AlphaFoldDB" id="A0A0R2SFA2"/>
<dbReference type="GO" id="GO:0140359">
    <property type="term" value="F:ABC-type transporter activity"/>
    <property type="evidence" value="ECO:0007669"/>
    <property type="project" value="InterPro"/>
</dbReference>
<comment type="caution">
    <text evidence="2">The sequence shown here is derived from an EMBL/GenBank/DDBJ whole genome shotgun (WGS) entry which is preliminary data.</text>
</comment>
<dbReference type="EMBL" id="LIBB01000222">
    <property type="protein sequence ID" value="KRO71194.1"/>
    <property type="molecule type" value="Genomic_DNA"/>
</dbReference>
<keyword evidence="1" id="KW-0812">Transmembrane</keyword>
<sequence length="281" mass="30277">MNRLATALRAELFIARYSLGARLVVLAPLLLACAQLLIAALGDASTATQQTLIGEETVATNGYGNWVDSLVTGFTALGLLITGYSAHSFAADRELGALRHRLIRLSSRTQIVIVKLLLLHLLALASLLLLILGSWLLSTALWELGPVIEDGYELISEGEILDEIHLGLRLAVFPLPAAIAFGVLLSVVAQSAMQSLSLALGLTLAFYVFKTSLGDMAGYVYARFQPSLIDASYLGDVARLARGYSDVLIDERLLVLNLWSPLPAFLLCLGLSLFVVRTKNL</sequence>
<proteinExistence type="predicted"/>
<evidence type="ECO:0000313" key="3">
    <source>
        <dbReference type="Proteomes" id="UP000051934"/>
    </source>
</evidence>
<dbReference type="Proteomes" id="UP000051934">
    <property type="component" value="Unassembled WGS sequence"/>
</dbReference>
<evidence type="ECO:0000256" key="1">
    <source>
        <dbReference type="SAM" id="Phobius"/>
    </source>
</evidence>